<proteinExistence type="predicted"/>
<keyword evidence="2" id="KW-1185">Reference proteome</keyword>
<reference evidence="1 2" key="2">
    <citation type="submission" date="2018-11" db="EMBL/GenBank/DDBJ databases">
        <authorList>
            <consortium name="Pathogen Informatics"/>
        </authorList>
    </citation>
    <scope>NUCLEOTIDE SEQUENCE [LARGE SCALE GENOMIC DNA]</scope>
</reference>
<name>A0A0R3R094_9BILA</name>
<evidence type="ECO:0000313" key="2">
    <source>
        <dbReference type="Proteomes" id="UP000280834"/>
    </source>
</evidence>
<gene>
    <name evidence="1" type="ORF">BTMF_LOCUS11430</name>
</gene>
<dbReference type="EMBL" id="UZAG01018310">
    <property type="protein sequence ID" value="VDO39032.1"/>
    <property type="molecule type" value="Genomic_DNA"/>
</dbReference>
<organism evidence="3">
    <name type="scientific">Brugia timori</name>
    <dbReference type="NCBI Taxonomy" id="42155"/>
    <lineage>
        <taxon>Eukaryota</taxon>
        <taxon>Metazoa</taxon>
        <taxon>Ecdysozoa</taxon>
        <taxon>Nematoda</taxon>
        <taxon>Chromadorea</taxon>
        <taxon>Rhabditida</taxon>
        <taxon>Spirurina</taxon>
        <taxon>Spiruromorpha</taxon>
        <taxon>Filarioidea</taxon>
        <taxon>Onchocercidae</taxon>
        <taxon>Brugia</taxon>
    </lineage>
</organism>
<dbReference type="Proteomes" id="UP000280834">
    <property type="component" value="Unassembled WGS sequence"/>
</dbReference>
<protein>
    <submittedName>
        <fullName evidence="1 3">Uncharacterized protein</fullName>
    </submittedName>
</protein>
<accession>A0A0R3R094</accession>
<sequence length="56" mass="6286">MCLRSKHLIAQNSNCLDEIIGLMIQEKSNFSCLSYGQNNANLKLIDLMVFPGETIL</sequence>
<evidence type="ECO:0000313" key="1">
    <source>
        <dbReference type="EMBL" id="VDO39032.1"/>
    </source>
</evidence>
<reference evidence="3" key="1">
    <citation type="submission" date="2017-02" db="UniProtKB">
        <authorList>
            <consortium name="WormBaseParasite"/>
        </authorList>
    </citation>
    <scope>IDENTIFICATION</scope>
</reference>
<dbReference type="WBParaSite" id="BTMF_0001341801-mRNA-1">
    <property type="protein sequence ID" value="BTMF_0001341801-mRNA-1"/>
    <property type="gene ID" value="BTMF_0001341801"/>
</dbReference>
<dbReference type="AlphaFoldDB" id="A0A0R3R094"/>
<evidence type="ECO:0000313" key="3">
    <source>
        <dbReference type="WBParaSite" id="BTMF_0001341801-mRNA-1"/>
    </source>
</evidence>